<protein>
    <submittedName>
        <fullName evidence="2">Beta-lactamase-like protein</fullName>
    </submittedName>
</protein>
<reference evidence="2" key="2">
    <citation type="journal article" date="2023" name="IMA Fungus">
        <title>Comparative genomic study of the Penicillium genus elucidates a diverse pangenome and 15 lateral gene transfer events.</title>
        <authorList>
            <person name="Petersen C."/>
            <person name="Sorensen T."/>
            <person name="Nielsen M.R."/>
            <person name="Sondergaard T.E."/>
            <person name="Sorensen J.L."/>
            <person name="Fitzpatrick D.A."/>
            <person name="Frisvad J.C."/>
            <person name="Nielsen K.L."/>
        </authorList>
    </citation>
    <scope>NUCLEOTIDE SEQUENCE</scope>
    <source>
        <strain evidence="2">IBT 30069</strain>
    </source>
</reference>
<name>A0A9W9FTU2_9EURO</name>
<comment type="caution">
    <text evidence="2">The sequence shown here is derived from an EMBL/GenBank/DDBJ whole genome shotgun (WGS) entry which is preliminary data.</text>
</comment>
<gene>
    <name evidence="2" type="ORF">N7456_002902</name>
</gene>
<dbReference type="Gene3D" id="3.60.15.10">
    <property type="entry name" value="Ribonuclease Z/Hydroxyacylglutathione hydrolase-like"/>
    <property type="match status" value="1"/>
</dbReference>
<sequence>MKSILQADVYVSSRLPLAVKRLGESSCFSPISCTLIHGDSEAVLVDTPISISQTEDLVAWIKATAPGKDLRYIYITHGHGDQWFGASILRKHWPNLRVLATPGTIEHMEEQLKPEIFEGTWLTLFPGDQIPKHPEVAEAMSSSVFNIEGHEFRAIEVGLTDTYNTTVLYVPSIRIVVAEMQYTAMCTSSLEKQILLKNGCNGCMRWIRLRHWIRIQLLLGISVQEQLMDFLTCTKRNEIE</sequence>
<dbReference type="SUPFAM" id="SSF56281">
    <property type="entry name" value="Metallo-hydrolase/oxidoreductase"/>
    <property type="match status" value="1"/>
</dbReference>
<dbReference type="OrthoDB" id="536211at2759"/>
<dbReference type="Pfam" id="PF00753">
    <property type="entry name" value="Lactamase_B"/>
    <property type="match status" value="1"/>
</dbReference>
<keyword evidence="3" id="KW-1185">Reference proteome</keyword>
<dbReference type="EMBL" id="JAPQKH010000003">
    <property type="protein sequence ID" value="KAJ5106227.1"/>
    <property type="molecule type" value="Genomic_DNA"/>
</dbReference>
<reference evidence="2" key="1">
    <citation type="submission" date="2022-11" db="EMBL/GenBank/DDBJ databases">
        <authorList>
            <person name="Petersen C."/>
        </authorList>
    </citation>
    <scope>NUCLEOTIDE SEQUENCE</scope>
    <source>
        <strain evidence="2">IBT 30069</strain>
    </source>
</reference>
<accession>A0A9W9FTU2</accession>
<feature type="domain" description="Metallo-beta-lactamase" evidence="1">
    <location>
        <begin position="30"/>
        <end position="204"/>
    </location>
</feature>
<dbReference type="InterPro" id="IPR050855">
    <property type="entry name" value="NDM-1-like"/>
</dbReference>
<evidence type="ECO:0000313" key="2">
    <source>
        <dbReference type="EMBL" id="KAJ5106227.1"/>
    </source>
</evidence>
<organism evidence="2 3">
    <name type="scientific">Penicillium angulare</name>
    <dbReference type="NCBI Taxonomy" id="116970"/>
    <lineage>
        <taxon>Eukaryota</taxon>
        <taxon>Fungi</taxon>
        <taxon>Dikarya</taxon>
        <taxon>Ascomycota</taxon>
        <taxon>Pezizomycotina</taxon>
        <taxon>Eurotiomycetes</taxon>
        <taxon>Eurotiomycetidae</taxon>
        <taxon>Eurotiales</taxon>
        <taxon>Aspergillaceae</taxon>
        <taxon>Penicillium</taxon>
    </lineage>
</organism>
<dbReference type="PANTHER" id="PTHR42951:SF14">
    <property type="entry name" value="METALLO-BETA-LACTAMASE SUPERFAMILY PROTEIN"/>
    <property type="match status" value="1"/>
</dbReference>
<dbReference type="PANTHER" id="PTHR42951">
    <property type="entry name" value="METALLO-BETA-LACTAMASE DOMAIN-CONTAINING"/>
    <property type="match status" value="1"/>
</dbReference>
<dbReference type="SMART" id="SM00849">
    <property type="entry name" value="Lactamase_B"/>
    <property type="match status" value="1"/>
</dbReference>
<proteinExistence type="predicted"/>
<evidence type="ECO:0000313" key="3">
    <source>
        <dbReference type="Proteomes" id="UP001149165"/>
    </source>
</evidence>
<dbReference type="CDD" id="cd07739">
    <property type="entry name" value="metallo-hydrolase-like_MBL-fold"/>
    <property type="match status" value="1"/>
</dbReference>
<dbReference type="AlphaFoldDB" id="A0A9W9FTU2"/>
<dbReference type="InterPro" id="IPR001279">
    <property type="entry name" value="Metallo-B-lactamas"/>
</dbReference>
<dbReference type="InterPro" id="IPR036866">
    <property type="entry name" value="RibonucZ/Hydroxyglut_hydro"/>
</dbReference>
<evidence type="ECO:0000259" key="1">
    <source>
        <dbReference type="SMART" id="SM00849"/>
    </source>
</evidence>
<dbReference type="Proteomes" id="UP001149165">
    <property type="component" value="Unassembled WGS sequence"/>
</dbReference>